<dbReference type="Proteomes" id="UP001244207">
    <property type="component" value="Unassembled WGS sequence"/>
</dbReference>
<dbReference type="InterPro" id="IPR032710">
    <property type="entry name" value="NTF2-like_dom_sf"/>
</dbReference>
<dbReference type="GeneID" id="85392850"/>
<keyword evidence="3" id="KW-1185">Reference proteome</keyword>
<comment type="caution">
    <text evidence="2">The sequence shown here is derived from an EMBL/GenBank/DDBJ whole genome shotgun (WGS) entry which is preliminary data.</text>
</comment>
<dbReference type="Gene3D" id="3.10.450.50">
    <property type="match status" value="1"/>
</dbReference>
<evidence type="ECO:0000313" key="2">
    <source>
        <dbReference type="EMBL" id="KAK1719426.1"/>
    </source>
</evidence>
<organism evidence="2 3">
    <name type="scientific">Glomerella acutata</name>
    <name type="common">Colletotrichum acutatum</name>
    <dbReference type="NCBI Taxonomy" id="27357"/>
    <lineage>
        <taxon>Eukaryota</taxon>
        <taxon>Fungi</taxon>
        <taxon>Dikarya</taxon>
        <taxon>Ascomycota</taxon>
        <taxon>Pezizomycotina</taxon>
        <taxon>Sordariomycetes</taxon>
        <taxon>Hypocreomycetidae</taxon>
        <taxon>Glomerellales</taxon>
        <taxon>Glomerellaceae</taxon>
        <taxon>Colletotrichum</taxon>
        <taxon>Colletotrichum acutatum species complex</taxon>
    </lineage>
</organism>
<gene>
    <name evidence="2" type="ORF">BDZ83DRAFT_632181</name>
</gene>
<reference evidence="2" key="1">
    <citation type="submission" date="2021-12" db="EMBL/GenBank/DDBJ databases">
        <title>Comparative genomics, transcriptomics and evolutionary studies reveal genomic signatures of adaptation to plant cell wall in hemibiotrophic fungi.</title>
        <authorList>
            <consortium name="DOE Joint Genome Institute"/>
            <person name="Baroncelli R."/>
            <person name="Diaz J.F."/>
            <person name="Benocci T."/>
            <person name="Peng M."/>
            <person name="Battaglia E."/>
            <person name="Haridas S."/>
            <person name="Andreopoulos W."/>
            <person name="Labutti K."/>
            <person name="Pangilinan J."/>
            <person name="Floch G.L."/>
            <person name="Makela M.R."/>
            <person name="Henrissat B."/>
            <person name="Grigoriev I.V."/>
            <person name="Crouch J.A."/>
            <person name="De Vries R.P."/>
            <person name="Sukno S.A."/>
            <person name="Thon M.R."/>
        </authorList>
    </citation>
    <scope>NUCLEOTIDE SEQUENCE</scope>
    <source>
        <strain evidence="2">CBS 112980</strain>
    </source>
</reference>
<name>A0AAD8XFD3_GLOAC</name>
<accession>A0AAD8XFD3</accession>
<dbReference type="AlphaFoldDB" id="A0AAD8XFD3"/>
<dbReference type="Pfam" id="PF13577">
    <property type="entry name" value="SnoaL_4"/>
    <property type="match status" value="1"/>
</dbReference>
<dbReference type="EMBL" id="JAHMHS010000096">
    <property type="protein sequence ID" value="KAK1719426.1"/>
    <property type="molecule type" value="Genomic_DNA"/>
</dbReference>
<sequence>MSLGSDYAAIQRLIYRHGHIFDYGKWEEYLQLYRHAEWYNPGAPPLSAQGLLDNFRRMIVMHDGSPRTHHLMHNPLIDVAPDGRTASATTTVQVLQSVPPAFPMQTILVGHYKDEFAKDEGGEWHFTKRETHPIFWGDVSQHAKATSGGYGLDQ</sequence>
<dbReference type="SUPFAM" id="SSF54427">
    <property type="entry name" value="NTF2-like"/>
    <property type="match status" value="1"/>
</dbReference>
<dbReference type="RefSeq" id="XP_060361510.1">
    <property type="nucleotide sequence ID" value="XM_060508951.1"/>
</dbReference>
<evidence type="ECO:0000313" key="3">
    <source>
        <dbReference type="Proteomes" id="UP001244207"/>
    </source>
</evidence>
<feature type="domain" description="SnoaL-like" evidence="1">
    <location>
        <begin position="5"/>
        <end position="129"/>
    </location>
</feature>
<protein>
    <recommendedName>
        <fullName evidence="1">SnoaL-like domain-containing protein</fullName>
    </recommendedName>
</protein>
<proteinExistence type="predicted"/>
<dbReference type="InterPro" id="IPR037401">
    <property type="entry name" value="SnoaL-like"/>
</dbReference>
<evidence type="ECO:0000259" key="1">
    <source>
        <dbReference type="Pfam" id="PF13577"/>
    </source>
</evidence>